<name>A0A2P2Q7V1_RHIMU</name>
<evidence type="ECO:0000313" key="1">
    <source>
        <dbReference type="EMBL" id="MBX63061.1"/>
    </source>
</evidence>
<proteinExistence type="predicted"/>
<dbReference type="EMBL" id="GGEC01082577">
    <property type="protein sequence ID" value="MBX63061.1"/>
    <property type="molecule type" value="Transcribed_RNA"/>
</dbReference>
<sequence>MHNQASYLPQTLLIVHQIQQLTFPHALMNPTELRTTPKHPN</sequence>
<dbReference type="AlphaFoldDB" id="A0A2P2Q7V1"/>
<protein>
    <submittedName>
        <fullName evidence="1">Pentatricopeptide repeat-containing protein At3g22470-like</fullName>
    </submittedName>
</protein>
<organism evidence="1">
    <name type="scientific">Rhizophora mucronata</name>
    <name type="common">Asiatic mangrove</name>
    <dbReference type="NCBI Taxonomy" id="61149"/>
    <lineage>
        <taxon>Eukaryota</taxon>
        <taxon>Viridiplantae</taxon>
        <taxon>Streptophyta</taxon>
        <taxon>Embryophyta</taxon>
        <taxon>Tracheophyta</taxon>
        <taxon>Spermatophyta</taxon>
        <taxon>Magnoliopsida</taxon>
        <taxon>eudicotyledons</taxon>
        <taxon>Gunneridae</taxon>
        <taxon>Pentapetalae</taxon>
        <taxon>rosids</taxon>
        <taxon>fabids</taxon>
        <taxon>Malpighiales</taxon>
        <taxon>Rhizophoraceae</taxon>
        <taxon>Rhizophora</taxon>
    </lineage>
</organism>
<accession>A0A2P2Q7V1</accession>
<reference evidence="1" key="1">
    <citation type="submission" date="2018-02" db="EMBL/GenBank/DDBJ databases">
        <title>Rhizophora mucronata_Transcriptome.</title>
        <authorList>
            <person name="Meera S.P."/>
            <person name="Sreeshan A."/>
            <person name="Augustine A."/>
        </authorList>
    </citation>
    <scope>NUCLEOTIDE SEQUENCE</scope>
    <source>
        <tissue evidence="1">Leaf</tissue>
    </source>
</reference>